<reference evidence="12" key="2">
    <citation type="submission" date="2009-11" db="EMBL/GenBank/DDBJ databases">
        <title>The Genome Sequence of Allomyces macrogynus strain ATCC 38327.</title>
        <authorList>
            <consortium name="The Broad Institute Genome Sequencing Platform"/>
            <person name="Russ C."/>
            <person name="Cuomo C."/>
            <person name="Shea T."/>
            <person name="Young S.K."/>
            <person name="Zeng Q."/>
            <person name="Koehrsen M."/>
            <person name="Haas B."/>
            <person name="Borodovsky M."/>
            <person name="Guigo R."/>
            <person name="Alvarado L."/>
            <person name="Berlin A."/>
            <person name="Borenstein D."/>
            <person name="Chen Z."/>
            <person name="Engels R."/>
            <person name="Freedman E."/>
            <person name="Gellesch M."/>
            <person name="Goldberg J."/>
            <person name="Griggs A."/>
            <person name="Gujja S."/>
            <person name="Heiman D."/>
            <person name="Hepburn T."/>
            <person name="Howarth C."/>
            <person name="Jen D."/>
            <person name="Larson L."/>
            <person name="Lewis B."/>
            <person name="Mehta T."/>
            <person name="Park D."/>
            <person name="Pearson M."/>
            <person name="Roberts A."/>
            <person name="Saif S."/>
            <person name="Shenoy N."/>
            <person name="Sisk P."/>
            <person name="Stolte C."/>
            <person name="Sykes S."/>
            <person name="Walk T."/>
            <person name="White J."/>
            <person name="Yandava C."/>
            <person name="Burger G."/>
            <person name="Gray M.W."/>
            <person name="Holland P.W.H."/>
            <person name="King N."/>
            <person name="Lang F.B.F."/>
            <person name="Roger A.J."/>
            <person name="Ruiz-Trillo I."/>
            <person name="Lander E."/>
            <person name="Nusbaum C."/>
        </authorList>
    </citation>
    <scope>NUCLEOTIDE SEQUENCE [LARGE SCALE GENOMIC DNA]</scope>
    <source>
        <strain evidence="12">ATCC 38327</strain>
    </source>
</reference>
<dbReference type="InterPro" id="IPR015500">
    <property type="entry name" value="Peptidase_S8_subtilisin-rel"/>
</dbReference>
<dbReference type="GO" id="GO:0006508">
    <property type="term" value="P:proteolysis"/>
    <property type="evidence" value="ECO:0007669"/>
    <property type="project" value="UniProtKB-KW"/>
</dbReference>
<dbReference type="PROSITE" id="PS00138">
    <property type="entry name" value="SUBTILASE_SER"/>
    <property type="match status" value="1"/>
</dbReference>
<evidence type="ECO:0000256" key="4">
    <source>
        <dbReference type="ARBA" id="ARBA00022825"/>
    </source>
</evidence>
<evidence type="ECO:0000256" key="2">
    <source>
        <dbReference type="ARBA" id="ARBA00022670"/>
    </source>
</evidence>
<reference evidence="11 12" key="1">
    <citation type="submission" date="2009-11" db="EMBL/GenBank/DDBJ databases">
        <title>Annotation of Allomyces macrogynus ATCC 38327.</title>
        <authorList>
            <consortium name="The Broad Institute Genome Sequencing Platform"/>
            <person name="Russ C."/>
            <person name="Cuomo C."/>
            <person name="Burger G."/>
            <person name="Gray M.W."/>
            <person name="Holland P.W.H."/>
            <person name="King N."/>
            <person name="Lang F.B.F."/>
            <person name="Roger A.J."/>
            <person name="Ruiz-Trillo I."/>
            <person name="Young S.K."/>
            <person name="Zeng Q."/>
            <person name="Gargeya S."/>
            <person name="Fitzgerald M."/>
            <person name="Haas B."/>
            <person name="Abouelleil A."/>
            <person name="Alvarado L."/>
            <person name="Arachchi H.M."/>
            <person name="Berlin A."/>
            <person name="Chapman S.B."/>
            <person name="Gearin G."/>
            <person name="Goldberg J."/>
            <person name="Griggs A."/>
            <person name="Gujja S."/>
            <person name="Hansen M."/>
            <person name="Heiman D."/>
            <person name="Howarth C."/>
            <person name="Larimer J."/>
            <person name="Lui A."/>
            <person name="MacDonald P.J.P."/>
            <person name="McCowen C."/>
            <person name="Montmayeur A."/>
            <person name="Murphy C."/>
            <person name="Neiman D."/>
            <person name="Pearson M."/>
            <person name="Priest M."/>
            <person name="Roberts A."/>
            <person name="Saif S."/>
            <person name="Shea T."/>
            <person name="Sisk P."/>
            <person name="Stolte C."/>
            <person name="Sykes S."/>
            <person name="Wortman J."/>
            <person name="Nusbaum C."/>
            <person name="Birren B."/>
        </authorList>
    </citation>
    <scope>NUCLEOTIDE SEQUENCE [LARGE SCALE GENOMIC DNA]</scope>
    <source>
        <strain evidence="11 12">ATCC 38327</strain>
    </source>
</reference>
<evidence type="ECO:0000256" key="5">
    <source>
        <dbReference type="PROSITE-ProRule" id="PRU01240"/>
    </source>
</evidence>
<dbReference type="GO" id="GO:0005615">
    <property type="term" value="C:extracellular space"/>
    <property type="evidence" value="ECO:0007669"/>
    <property type="project" value="TreeGrafter"/>
</dbReference>
<name>A0A0L0TAR3_ALLM3</name>
<dbReference type="InterPro" id="IPR023827">
    <property type="entry name" value="Peptidase_S8_Asp-AS"/>
</dbReference>
<dbReference type="PANTHER" id="PTHR43806">
    <property type="entry name" value="PEPTIDASE S8"/>
    <property type="match status" value="1"/>
</dbReference>
<dbReference type="Proteomes" id="UP000054350">
    <property type="component" value="Unassembled WGS sequence"/>
</dbReference>
<feature type="active site" description="Charge relay system" evidence="5">
    <location>
        <position position="425"/>
    </location>
</feature>
<keyword evidence="2 5" id="KW-0645">Protease</keyword>
<dbReference type="InterPro" id="IPR036852">
    <property type="entry name" value="Peptidase_S8/S53_dom_sf"/>
</dbReference>
<dbReference type="GO" id="GO:0004252">
    <property type="term" value="F:serine-type endopeptidase activity"/>
    <property type="evidence" value="ECO:0007669"/>
    <property type="project" value="UniProtKB-UniRule"/>
</dbReference>
<feature type="active site" description="Charge relay system" evidence="5">
    <location>
        <position position="211"/>
    </location>
</feature>
<gene>
    <name evidence="11" type="ORF">AMAG_16192</name>
</gene>
<proteinExistence type="inferred from homology"/>
<dbReference type="PROSITE" id="PS00137">
    <property type="entry name" value="SUBTILASE_HIS"/>
    <property type="match status" value="1"/>
</dbReference>
<feature type="transmembrane region" description="Helical" evidence="8">
    <location>
        <begin position="525"/>
        <end position="546"/>
    </location>
</feature>
<protein>
    <recommendedName>
        <fullName evidence="10">Peptidase S8/S53 domain-containing protein</fullName>
    </recommendedName>
</protein>
<dbReference type="EMBL" id="GG745373">
    <property type="protein sequence ID" value="KNE71634.1"/>
    <property type="molecule type" value="Genomic_DNA"/>
</dbReference>
<dbReference type="OrthoDB" id="206201at2759"/>
<dbReference type="PANTHER" id="PTHR43806:SF11">
    <property type="entry name" value="CEREVISIN-RELATED"/>
    <property type="match status" value="1"/>
</dbReference>
<feature type="chain" id="PRO_5005548453" description="Peptidase S8/S53 domain-containing protein" evidence="9">
    <location>
        <begin position="26"/>
        <end position="657"/>
    </location>
</feature>
<dbReference type="AlphaFoldDB" id="A0A0L0TAR3"/>
<comment type="similarity">
    <text evidence="1 5 6">Belongs to the peptidase S8 family.</text>
</comment>
<evidence type="ECO:0000313" key="12">
    <source>
        <dbReference type="Proteomes" id="UP000054350"/>
    </source>
</evidence>
<dbReference type="InterPro" id="IPR034193">
    <property type="entry name" value="PCSK9_ProteinaseK-like"/>
</dbReference>
<feature type="signal peptide" evidence="9">
    <location>
        <begin position="1"/>
        <end position="25"/>
    </location>
</feature>
<keyword evidence="3 5" id="KW-0378">Hydrolase</keyword>
<dbReference type="CDD" id="cd04077">
    <property type="entry name" value="Peptidases_S8_PCSK9_ProteinaseK_like"/>
    <property type="match status" value="1"/>
</dbReference>
<dbReference type="PROSITE" id="PS51892">
    <property type="entry name" value="SUBTILASE"/>
    <property type="match status" value="1"/>
</dbReference>
<feature type="domain" description="Peptidase S8/S53" evidence="10">
    <location>
        <begin position="202"/>
        <end position="456"/>
    </location>
</feature>
<evidence type="ECO:0000256" key="7">
    <source>
        <dbReference type="SAM" id="MobiDB-lite"/>
    </source>
</evidence>
<dbReference type="SUPFAM" id="SSF52743">
    <property type="entry name" value="Subtilisin-like"/>
    <property type="match status" value="1"/>
</dbReference>
<dbReference type="InterPro" id="IPR000209">
    <property type="entry name" value="Peptidase_S8/S53_dom"/>
</dbReference>
<dbReference type="PRINTS" id="PR00723">
    <property type="entry name" value="SUBTILISIN"/>
</dbReference>
<dbReference type="InterPro" id="IPR022398">
    <property type="entry name" value="Peptidase_S8_His-AS"/>
</dbReference>
<feature type="active site" description="Charge relay system" evidence="5">
    <location>
        <position position="248"/>
    </location>
</feature>
<dbReference type="Pfam" id="PF00082">
    <property type="entry name" value="Peptidase_S8"/>
    <property type="match status" value="1"/>
</dbReference>
<feature type="compositionally biased region" description="Low complexity" evidence="7">
    <location>
        <begin position="556"/>
        <end position="573"/>
    </location>
</feature>
<dbReference type="InterPro" id="IPR050131">
    <property type="entry name" value="Peptidase_S8_subtilisin-like"/>
</dbReference>
<organism evidence="11 12">
    <name type="scientific">Allomyces macrogynus (strain ATCC 38327)</name>
    <name type="common">Allomyces javanicus var. macrogynus</name>
    <dbReference type="NCBI Taxonomy" id="578462"/>
    <lineage>
        <taxon>Eukaryota</taxon>
        <taxon>Fungi</taxon>
        <taxon>Fungi incertae sedis</taxon>
        <taxon>Blastocladiomycota</taxon>
        <taxon>Blastocladiomycetes</taxon>
        <taxon>Blastocladiales</taxon>
        <taxon>Blastocladiaceae</taxon>
        <taxon>Allomyces</taxon>
    </lineage>
</organism>
<keyword evidence="9" id="KW-0732">Signal</keyword>
<evidence type="ECO:0000256" key="3">
    <source>
        <dbReference type="ARBA" id="ARBA00022801"/>
    </source>
</evidence>
<keyword evidence="8" id="KW-1133">Transmembrane helix</keyword>
<keyword evidence="12" id="KW-1185">Reference proteome</keyword>
<keyword evidence="8" id="KW-0472">Membrane</keyword>
<evidence type="ECO:0000256" key="8">
    <source>
        <dbReference type="SAM" id="Phobius"/>
    </source>
</evidence>
<dbReference type="VEuPathDB" id="FungiDB:AMAG_16192"/>
<dbReference type="eggNOG" id="KOG1153">
    <property type="taxonomic scope" value="Eukaryota"/>
</dbReference>
<keyword evidence="8" id="KW-0812">Transmembrane</keyword>
<dbReference type="STRING" id="578462.A0A0L0TAR3"/>
<keyword evidence="4 5" id="KW-0720">Serine protease</keyword>
<sequence length="657" mass="66598">MHAAATTMLLLPALVLLAAAHTAGAASTADLAAQVLRTVNSTTTANGGDTAAAVAALASDPTVRAAAASVLSTGPQRAYLVGFTSQCQQAAATAVDTIRPALASVNVTVDWGFDVHGVKGVKVRYAGPALPLGLVQAKVPCVAYIEEDTPLAVAETAAVANGGAIVENACLQSTAMAGKQSLWGLDAMDGSLDGKYALNLTGAGVNVYVIDSGIRADHAEFSGRAQNIYTAQGAQDPNLTPTTDCTGHGTHVSGVAVGHTVGIAKGANVYGLRIIGCDKSGSVSDAVDALNYLAKNLKKPAVINMSLGSPEGLKGNTLPNAITALVKQGVHVVIAAGNSAVDACSAAAGAPSLTTIADTYVVGAVDRPSATDLAQNIYNPRVATFSNTGACVKYWAPGVDIWSASNFSADATNDPKAFESRQGTSQATPFVTGVIALHLEMNASFTPADLTQVLLTRGKPMSWGGVHVVAPTASNGANASAGNPAKALTTNSLSTLSFPLASCSTSDTGVTGAIKAALGTSNNTVYLIAGAAGAAVLVAVVAGLVVRHHRRRSTASANAAAAAAVVPKPNPATQQQSQRPPLGPDPRRMQQQQQSPQTPAPAPLQPQPPQAAYRSDHPIRRVPTFPLTGRMVRRRPSPQGPLRGVAVPGPVPTQIGK</sequence>
<evidence type="ECO:0000256" key="6">
    <source>
        <dbReference type="RuleBase" id="RU003355"/>
    </source>
</evidence>
<dbReference type="InterPro" id="IPR023828">
    <property type="entry name" value="Peptidase_S8_Ser-AS"/>
</dbReference>
<evidence type="ECO:0000256" key="9">
    <source>
        <dbReference type="SAM" id="SignalP"/>
    </source>
</evidence>
<feature type="compositionally biased region" description="Pro residues" evidence="7">
    <location>
        <begin position="598"/>
        <end position="609"/>
    </location>
</feature>
<accession>A0A0L0TAR3</accession>
<evidence type="ECO:0000256" key="1">
    <source>
        <dbReference type="ARBA" id="ARBA00011073"/>
    </source>
</evidence>
<dbReference type="Gene3D" id="3.40.50.200">
    <property type="entry name" value="Peptidase S8/S53 domain"/>
    <property type="match status" value="1"/>
</dbReference>
<evidence type="ECO:0000259" key="10">
    <source>
        <dbReference type="Pfam" id="PF00082"/>
    </source>
</evidence>
<feature type="region of interest" description="Disordered" evidence="7">
    <location>
        <begin position="556"/>
        <end position="657"/>
    </location>
</feature>
<evidence type="ECO:0000313" key="11">
    <source>
        <dbReference type="EMBL" id="KNE71634.1"/>
    </source>
</evidence>
<dbReference type="PROSITE" id="PS00136">
    <property type="entry name" value="SUBTILASE_ASP"/>
    <property type="match status" value="1"/>
</dbReference>